<name>A0A8B6C633_MYTGA</name>
<dbReference type="Proteomes" id="UP000596742">
    <property type="component" value="Unassembled WGS sequence"/>
</dbReference>
<protein>
    <recommendedName>
        <fullName evidence="1">IgGFc-binding protein N-terminal domain-containing protein</fullName>
    </recommendedName>
</protein>
<evidence type="ECO:0000259" key="1">
    <source>
        <dbReference type="Pfam" id="PF17517"/>
    </source>
</evidence>
<evidence type="ECO:0000313" key="3">
    <source>
        <dbReference type="Proteomes" id="UP000596742"/>
    </source>
</evidence>
<proteinExistence type="predicted"/>
<accession>A0A8B6C633</accession>
<feature type="domain" description="IgGFc-binding protein N-terminal" evidence="1">
    <location>
        <begin position="24"/>
        <end position="113"/>
    </location>
</feature>
<comment type="caution">
    <text evidence="2">The sequence shown here is derived from an EMBL/GenBank/DDBJ whole genome shotgun (WGS) entry which is preliminary data.</text>
</comment>
<evidence type="ECO:0000313" key="2">
    <source>
        <dbReference type="EMBL" id="VDI00038.1"/>
    </source>
</evidence>
<organism evidence="2 3">
    <name type="scientific">Mytilus galloprovincialis</name>
    <name type="common">Mediterranean mussel</name>
    <dbReference type="NCBI Taxonomy" id="29158"/>
    <lineage>
        <taxon>Eukaryota</taxon>
        <taxon>Metazoa</taxon>
        <taxon>Spiralia</taxon>
        <taxon>Lophotrochozoa</taxon>
        <taxon>Mollusca</taxon>
        <taxon>Bivalvia</taxon>
        <taxon>Autobranchia</taxon>
        <taxon>Pteriomorphia</taxon>
        <taxon>Mytilida</taxon>
        <taxon>Mytiloidea</taxon>
        <taxon>Mytilidae</taxon>
        <taxon>Mytilinae</taxon>
        <taxon>Mytilus</taxon>
    </lineage>
</organism>
<dbReference type="InterPro" id="IPR035234">
    <property type="entry name" value="IgGFc-bd_N"/>
</dbReference>
<reference evidence="2" key="1">
    <citation type="submission" date="2018-11" db="EMBL/GenBank/DDBJ databases">
        <authorList>
            <person name="Alioto T."/>
            <person name="Alioto T."/>
        </authorList>
    </citation>
    <scope>NUCLEOTIDE SEQUENCE</scope>
</reference>
<dbReference type="Pfam" id="PF17517">
    <property type="entry name" value="IgGFc_binding"/>
    <property type="match status" value="1"/>
</dbReference>
<sequence length="124" mass="13648">MTVDIQFFVSPPQSSRYQARQKDEFGVTYYVVCPYDGSQCSFIIGQVQGEAHITVTFTNNSFTHNRTMEGDEISSASVYSVLTTSSPTVEFSCNCDLTGAHIESDVPVSVFSVIYYVTTLKKGG</sequence>
<dbReference type="EMBL" id="UYJE01001198">
    <property type="protein sequence ID" value="VDI00038.1"/>
    <property type="molecule type" value="Genomic_DNA"/>
</dbReference>
<gene>
    <name evidence="2" type="ORF">MGAL_10B067503</name>
</gene>
<keyword evidence="3" id="KW-1185">Reference proteome</keyword>
<dbReference type="AlphaFoldDB" id="A0A8B6C633"/>